<evidence type="ECO:0000313" key="4">
    <source>
        <dbReference type="Proteomes" id="UP000515154"/>
    </source>
</evidence>
<feature type="region of interest" description="Disordered" evidence="2">
    <location>
        <begin position="380"/>
        <end position="426"/>
    </location>
</feature>
<feature type="compositionally biased region" description="Gly residues" evidence="2">
    <location>
        <begin position="742"/>
        <end position="767"/>
    </location>
</feature>
<dbReference type="InterPro" id="IPR028816">
    <property type="entry name" value="Caprin"/>
</dbReference>
<feature type="region of interest" description="Disordered" evidence="2">
    <location>
        <begin position="217"/>
        <end position="237"/>
    </location>
</feature>
<accession>A0A7E6F851</accession>
<feature type="compositionally biased region" description="Pro residues" evidence="2">
    <location>
        <begin position="399"/>
        <end position="411"/>
    </location>
</feature>
<feature type="region of interest" description="Disordered" evidence="2">
    <location>
        <begin position="721"/>
        <end position="797"/>
    </location>
</feature>
<dbReference type="Pfam" id="PF18293">
    <property type="entry name" value="Caprin-1_dimer"/>
    <property type="match status" value="1"/>
</dbReference>
<dbReference type="AlphaFoldDB" id="A0A7E6F851"/>
<evidence type="ECO:0000256" key="1">
    <source>
        <dbReference type="ARBA" id="ARBA00007950"/>
    </source>
</evidence>
<feature type="compositionally biased region" description="Low complexity" evidence="2">
    <location>
        <begin position="649"/>
        <end position="673"/>
    </location>
</feature>
<keyword evidence="4" id="KW-1185">Reference proteome</keyword>
<dbReference type="GO" id="GO:0003723">
    <property type="term" value="F:RNA binding"/>
    <property type="evidence" value="ECO:0007669"/>
    <property type="project" value="TreeGrafter"/>
</dbReference>
<feature type="compositionally biased region" description="Low complexity" evidence="2">
    <location>
        <begin position="731"/>
        <end position="741"/>
    </location>
</feature>
<feature type="compositionally biased region" description="Polar residues" evidence="2">
    <location>
        <begin position="721"/>
        <end position="730"/>
    </location>
</feature>
<dbReference type="InterPro" id="IPR041637">
    <property type="entry name" value="Caprin-1_dimer"/>
</dbReference>
<evidence type="ECO:0000313" key="5">
    <source>
        <dbReference type="RefSeq" id="XP_036363157.1"/>
    </source>
</evidence>
<dbReference type="GO" id="GO:0005737">
    <property type="term" value="C:cytoplasm"/>
    <property type="evidence" value="ECO:0007669"/>
    <property type="project" value="TreeGrafter"/>
</dbReference>
<evidence type="ECO:0000256" key="2">
    <source>
        <dbReference type="SAM" id="MobiDB-lite"/>
    </source>
</evidence>
<feature type="compositionally biased region" description="Gly residues" evidence="2">
    <location>
        <begin position="674"/>
        <end position="686"/>
    </location>
</feature>
<dbReference type="RefSeq" id="XP_036363157.1">
    <property type="nucleotide sequence ID" value="XM_036507264.1"/>
</dbReference>
<proteinExistence type="inferred from homology"/>
<reference evidence="5" key="1">
    <citation type="submission" date="2025-08" db="UniProtKB">
        <authorList>
            <consortium name="RefSeq"/>
        </authorList>
    </citation>
    <scope>IDENTIFICATION</scope>
</reference>
<dbReference type="Proteomes" id="UP000515154">
    <property type="component" value="Linkage group LG11"/>
</dbReference>
<organism evidence="4 5">
    <name type="scientific">Octopus sinensis</name>
    <name type="common">East Asian common octopus</name>
    <dbReference type="NCBI Taxonomy" id="2607531"/>
    <lineage>
        <taxon>Eukaryota</taxon>
        <taxon>Metazoa</taxon>
        <taxon>Spiralia</taxon>
        <taxon>Lophotrochozoa</taxon>
        <taxon>Mollusca</taxon>
        <taxon>Cephalopoda</taxon>
        <taxon>Coleoidea</taxon>
        <taxon>Octopodiformes</taxon>
        <taxon>Octopoda</taxon>
        <taxon>Incirrata</taxon>
        <taxon>Octopodidae</taxon>
        <taxon>Octopus</taxon>
    </lineage>
</organism>
<feature type="compositionally biased region" description="Gly residues" evidence="2">
    <location>
        <begin position="775"/>
        <end position="784"/>
    </location>
</feature>
<gene>
    <name evidence="5" type="primary">LOC115216996</name>
</gene>
<protein>
    <submittedName>
        <fullName evidence="5">Caprin-1 isoform X1</fullName>
    </submittedName>
</protein>
<feature type="region of interest" description="Disordered" evidence="2">
    <location>
        <begin position="634"/>
        <end position="686"/>
    </location>
</feature>
<feature type="domain" description="Caprin-1 dimerization" evidence="3">
    <location>
        <begin position="97"/>
        <end position="208"/>
    </location>
</feature>
<sequence length="797" mass="85561">MPSSTKPKTETSNEVQDPLRQALSLVEKKVRNLEKRKLKLDMYKVKLAEGVSLEKDQLEAINKYGDVACNLEFAKELLKQFMALTQDAEKLLKKQMKKERADRILNEHKRLKQVLLIQNLLDSFGMEQVRNDFRNGWHSAVVLTEENLTQLDNIYKHICPSRDNQQDFVTASEHLCSLLDGKDKAVLGTTYKELKKLIDLILACGYFENAPRYDANGPSTEAPAAEKSSEKPVEEPATVVPVEVNPAELKQHTEEVVAPKLEPEKQPEVILEPVDNRKNNTRLENHIDNDSSFFTTGSSFPRHRPFQEIVSSVQGSFNFLQESTIDLDSPQHMDPAVVAAHPMPAVRHAPNTSVDVNSLTQAGFVAPGYDQTAAAVAAVAAAQSQQQQQQQQPQQQQPPHQPAPPPPPPSTTVPASHHPVIKSTPQSTVQHVQQALPPSVQPNSAVTLDVASANPAQAHATALLSTTPAAAAAAAAAANVVSQQLDYSNQAFTQNAISQNLSTDSLFHSVEDCAPTHSMIGQSVNDTSVPAFEIPTIPLPNQTQLTDGAISPFVKKRYYFQDASSQSHAVKKITNLNANAAVFQSMNANAAVFQPQHTDASPNNEVKSQLSPQPTDYNQDFAIRMKSSVDLKGRNSYSPGYFPRGSFQNRNYRGNRGSRSGLNNGFNRNSSGSSSGGSGGGGGGSRGAYTRSNYSAFSSGREYRTADNYGAALNGTSFGSGFTKRSSASPGSTGNTSSIGRTGTGSSGSSGNGGSMRGGGTGAGGAVRGQPRTGGIRGGRGNTGLGRPTFSQQTLAQ</sequence>
<dbReference type="PANTHER" id="PTHR22922:SF19">
    <property type="entry name" value="CAPRIN HOMOLOG"/>
    <property type="match status" value="1"/>
</dbReference>
<feature type="region of interest" description="Disordered" evidence="2">
    <location>
        <begin position="597"/>
        <end position="616"/>
    </location>
</feature>
<comment type="similarity">
    <text evidence="1">Belongs to the caprin family.</text>
</comment>
<evidence type="ECO:0000259" key="3">
    <source>
        <dbReference type="Pfam" id="PF18293"/>
    </source>
</evidence>
<dbReference type="PANTHER" id="PTHR22922">
    <property type="entry name" value="GPI-ANCHORED PROTEIN P137"/>
    <property type="match status" value="1"/>
</dbReference>
<feature type="compositionally biased region" description="Low complexity" evidence="2">
    <location>
        <begin position="380"/>
        <end position="398"/>
    </location>
</feature>
<name>A0A7E6F851_9MOLL</name>